<comment type="caution">
    <text evidence="1">The sequence shown here is derived from an EMBL/GenBank/DDBJ whole genome shotgun (WGS) entry which is preliminary data.</text>
</comment>
<organism evidence="1 2">
    <name type="scientific">Actinidia rufa</name>
    <dbReference type="NCBI Taxonomy" id="165716"/>
    <lineage>
        <taxon>Eukaryota</taxon>
        <taxon>Viridiplantae</taxon>
        <taxon>Streptophyta</taxon>
        <taxon>Embryophyta</taxon>
        <taxon>Tracheophyta</taxon>
        <taxon>Spermatophyta</taxon>
        <taxon>Magnoliopsida</taxon>
        <taxon>eudicotyledons</taxon>
        <taxon>Gunneridae</taxon>
        <taxon>Pentapetalae</taxon>
        <taxon>asterids</taxon>
        <taxon>Ericales</taxon>
        <taxon>Actinidiaceae</taxon>
        <taxon>Actinidia</taxon>
    </lineage>
</organism>
<gene>
    <name evidence="1" type="ORF">Acr_00g0004540</name>
</gene>
<protein>
    <submittedName>
        <fullName evidence="1">Uncharacterized protein</fullName>
    </submittedName>
</protein>
<dbReference type="Proteomes" id="UP000585474">
    <property type="component" value="Unassembled WGS sequence"/>
</dbReference>
<keyword evidence="2" id="KW-1185">Reference proteome</keyword>
<evidence type="ECO:0000313" key="1">
    <source>
        <dbReference type="EMBL" id="GFS28898.1"/>
    </source>
</evidence>
<reference evidence="2" key="1">
    <citation type="submission" date="2019-07" db="EMBL/GenBank/DDBJ databases">
        <title>De Novo Assembly of kiwifruit Actinidia rufa.</title>
        <authorList>
            <person name="Sugita-Konishi S."/>
            <person name="Sato K."/>
            <person name="Mori E."/>
            <person name="Abe Y."/>
            <person name="Kisaki G."/>
            <person name="Hamano K."/>
            <person name="Suezawa K."/>
            <person name="Otani M."/>
            <person name="Fukuda T."/>
            <person name="Manabe T."/>
            <person name="Gomi K."/>
            <person name="Tabuchi M."/>
            <person name="Akimitsu K."/>
            <person name="Kataoka I."/>
        </authorList>
    </citation>
    <scope>NUCLEOTIDE SEQUENCE [LARGE SCALE GENOMIC DNA]</scope>
    <source>
        <strain evidence="2">cv. Fuchu</strain>
    </source>
</reference>
<name>A0A7J0D7H1_9ERIC</name>
<accession>A0A7J0D7H1</accession>
<evidence type="ECO:0000313" key="2">
    <source>
        <dbReference type="Proteomes" id="UP000585474"/>
    </source>
</evidence>
<dbReference type="EMBL" id="BJWL01000060">
    <property type="protein sequence ID" value="GFS28898.1"/>
    <property type="molecule type" value="Genomic_DNA"/>
</dbReference>
<sequence>MSELYLPMLDGIGFNPPSGLGGAYIEIGLNAMPLPGCIGRIGRPAAQHQEWIQSTDSPCLLDPLGEWKTLRRASHPLQGFEFDFAQQAARSDFSFALAAPISVDSGPTLPRQIQLYPTLPGPVESLTPSLDGSNLLYQLTDTLMQGWFGRAYPFSASACSYSASGNIDVALSDKSPSFSFLARPESSFFSFGAVSEESAKRTQHSALGEQNHA</sequence>
<proteinExistence type="predicted"/>
<dbReference type="AlphaFoldDB" id="A0A7J0D7H1"/>